<dbReference type="SUPFAM" id="SSF55073">
    <property type="entry name" value="Nucleotide cyclase"/>
    <property type="match status" value="1"/>
</dbReference>
<dbReference type="InterPro" id="IPR001054">
    <property type="entry name" value="A/G_cyclase"/>
</dbReference>
<reference evidence="2 3" key="2">
    <citation type="submission" date="2024-09" db="EMBL/GenBank/DDBJ databases">
        <title>Draft genome sequence of Candidatus Magnetaquicoccaceae bacterium FCR-1.</title>
        <authorList>
            <person name="Shimoshige H."/>
            <person name="Shimamura S."/>
            <person name="Taoka A."/>
            <person name="Kobayashi H."/>
            <person name="Maekawa T."/>
        </authorList>
    </citation>
    <scope>NUCLEOTIDE SEQUENCE [LARGE SCALE GENOMIC DNA]</scope>
    <source>
        <strain evidence="2 3">FCR-1</strain>
    </source>
</reference>
<proteinExistence type="predicted"/>
<dbReference type="InterPro" id="IPR011990">
    <property type="entry name" value="TPR-like_helical_dom_sf"/>
</dbReference>
<accession>A0ABQ0CB84</accession>
<protein>
    <recommendedName>
        <fullName evidence="1">Guanylate cyclase domain-containing protein</fullName>
    </recommendedName>
</protein>
<dbReference type="EMBL" id="BAAFGK010000004">
    <property type="protein sequence ID" value="GAB0058154.1"/>
    <property type="molecule type" value="Genomic_DNA"/>
</dbReference>
<dbReference type="InterPro" id="IPR029787">
    <property type="entry name" value="Nucleotide_cyclase"/>
</dbReference>
<evidence type="ECO:0000313" key="3">
    <source>
        <dbReference type="Proteomes" id="UP001628193"/>
    </source>
</evidence>
<keyword evidence="3" id="KW-1185">Reference proteome</keyword>
<sequence length="517" mass="58610">MGDSIDASLSAPAGSKSDHGFIVFSDIHGFSKVKKSRRDKVYRAFANELLPSLNKKVIQKFRKGPDPLDVFNTWGDGMMAVFSDALQTVRFLVKYRDFFHGFKFSNNRMPKMKPRIAAHFGPLFRFQDATLEGRPNVTGAHVILPARLEPMTRSGEIYVTKDFKDSARTSYQVKKKYVFDSLGMMRLAKDFGEDKVFRLRKRTDPKEIIDPIMALDLTNTLPRPKGPDDDEKKLLDSLGATRNPQAFQALVQVSPLIKDMSNRSGPFLFALATLLKSGGMYQKAIDALDLLENQVLKAEDLEIRPYQYDLKVLALKTDCLSRLRRYQEAANLIYGVFKANENDSNTLSMLAAQYKRHGLYATSDTTPSMRDRTLIDRALNLYKEAFRRDITAYYPAINAAYLGIMLGGKQSDEGRKLAAFVCKYWQEGWDIDAWRRAATERGEKPDWWLPVSVAEAQMLLEGDSLEALVSHFAKLVNELKPTWFEKASTREQIEIYGIVTGRIGQVQPILDILDPNG</sequence>
<feature type="domain" description="Guanylate cyclase" evidence="1">
    <location>
        <begin position="21"/>
        <end position="149"/>
    </location>
</feature>
<reference evidence="2 3" key="1">
    <citation type="submission" date="2024-05" db="EMBL/GenBank/DDBJ databases">
        <authorList>
            <consortium name="Candidatus Magnetaquicoccaceae bacterium FCR-1 genome sequencing consortium"/>
            <person name="Shimoshige H."/>
            <person name="Shimamura S."/>
            <person name="Taoka A."/>
            <person name="Kobayashi H."/>
            <person name="Maekawa T."/>
        </authorList>
    </citation>
    <scope>NUCLEOTIDE SEQUENCE [LARGE SCALE GENOMIC DNA]</scope>
    <source>
        <strain evidence="2 3">FCR-1</strain>
    </source>
</reference>
<dbReference type="Proteomes" id="UP001628193">
    <property type="component" value="Unassembled WGS sequence"/>
</dbReference>
<dbReference type="Pfam" id="PF20308">
    <property type="entry name" value="TPR-S"/>
    <property type="match status" value="1"/>
</dbReference>
<dbReference type="PROSITE" id="PS50125">
    <property type="entry name" value="GUANYLATE_CYCLASE_2"/>
    <property type="match status" value="1"/>
</dbReference>
<comment type="caution">
    <text evidence="2">The sequence shown here is derived from an EMBL/GenBank/DDBJ whole genome shotgun (WGS) entry which is preliminary data.</text>
</comment>
<evidence type="ECO:0000313" key="2">
    <source>
        <dbReference type="EMBL" id="GAB0058154.1"/>
    </source>
</evidence>
<evidence type="ECO:0000259" key="1">
    <source>
        <dbReference type="PROSITE" id="PS50125"/>
    </source>
</evidence>
<dbReference type="Gene3D" id="3.30.70.1230">
    <property type="entry name" value="Nucleotide cyclase"/>
    <property type="match status" value="1"/>
</dbReference>
<gene>
    <name evidence="2" type="ORF">SIID45300_02498</name>
</gene>
<organism evidence="2 3">
    <name type="scientific">Candidatus Magnetaquiglobus chichijimensis</name>
    <dbReference type="NCBI Taxonomy" id="3141448"/>
    <lineage>
        <taxon>Bacteria</taxon>
        <taxon>Pseudomonadati</taxon>
        <taxon>Pseudomonadota</taxon>
        <taxon>Magnetococcia</taxon>
        <taxon>Magnetococcales</taxon>
        <taxon>Candidatus Magnetaquicoccaceae</taxon>
        <taxon>Candidatus Magnetaquiglobus</taxon>
    </lineage>
</organism>
<dbReference type="InterPro" id="IPR046880">
    <property type="entry name" value="TPR-S"/>
</dbReference>
<dbReference type="Gene3D" id="1.25.40.10">
    <property type="entry name" value="Tetratricopeptide repeat domain"/>
    <property type="match status" value="1"/>
</dbReference>
<name>A0ABQ0CB84_9PROT</name>